<keyword evidence="5" id="KW-0560">Oxidoreductase</keyword>
<dbReference type="Pfam" id="PF00848">
    <property type="entry name" value="Ring_hydroxyl_A"/>
    <property type="match status" value="1"/>
</dbReference>
<dbReference type="GO" id="GO:0051537">
    <property type="term" value="F:2 iron, 2 sulfur cluster binding"/>
    <property type="evidence" value="ECO:0007669"/>
    <property type="project" value="UniProtKB-KW"/>
</dbReference>
<evidence type="ECO:0000256" key="2">
    <source>
        <dbReference type="ARBA" id="ARBA00008751"/>
    </source>
</evidence>
<dbReference type="InterPro" id="IPR017941">
    <property type="entry name" value="Rieske_2Fe-2S"/>
</dbReference>
<name>A0A9Q9SIP3_9BURK</name>
<evidence type="ECO:0000256" key="7">
    <source>
        <dbReference type="ARBA" id="ARBA00023014"/>
    </source>
</evidence>
<dbReference type="PRINTS" id="PR00090">
    <property type="entry name" value="RNGDIOXGNASE"/>
</dbReference>
<keyword evidence="3" id="KW-0001">2Fe-2S</keyword>
<dbReference type="Pfam" id="PF00355">
    <property type="entry name" value="Rieske"/>
    <property type="match status" value="1"/>
</dbReference>
<keyword evidence="6" id="KW-0408">Iron</keyword>
<dbReference type="AlphaFoldDB" id="A0A9Q9SIP3"/>
<dbReference type="InterPro" id="IPR001663">
    <property type="entry name" value="Rng_hydr_dOase-A"/>
</dbReference>
<protein>
    <submittedName>
        <fullName evidence="10">Rieske (2Fe-2S) domain-containing protein</fullName>
    </submittedName>
</protein>
<gene>
    <name evidence="10" type="ORF">BAR24066_03079</name>
</gene>
<dbReference type="Gene3D" id="2.102.10.10">
    <property type="entry name" value="Rieske [2Fe-2S] iron-sulphur domain"/>
    <property type="match status" value="1"/>
</dbReference>
<reference evidence="10 11" key="1">
    <citation type="submission" date="2019-09" db="EMBL/GenBank/DDBJ databases">
        <authorList>
            <person name="Depoorter E."/>
        </authorList>
    </citation>
    <scope>NUCLEOTIDE SEQUENCE [LARGE SCALE GENOMIC DNA]</scope>
    <source>
        <strain evidence="10">LMG 24066</strain>
    </source>
</reference>
<dbReference type="InterPro" id="IPR015879">
    <property type="entry name" value="Ring_hydroxy_dOase_asu_C_dom"/>
</dbReference>
<keyword evidence="8" id="KW-0520">NAD</keyword>
<feature type="domain" description="Rieske" evidence="9">
    <location>
        <begin position="70"/>
        <end position="179"/>
    </location>
</feature>
<keyword evidence="7" id="KW-0411">Iron-sulfur</keyword>
<dbReference type="PANTHER" id="PTHR43756:SF5">
    <property type="entry name" value="CHOLINE MONOOXYGENASE, CHLOROPLASTIC"/>
    <property type="match status" value="1"/>
</dbReference>
<comment type="similarity">
    <text evidence="2">Belongs to the bacterial ring-hydroxylating dioxygenase alpha subunit family.</text>
</comment>
<dbReference type="EMBL" id="CABVPX010000011">
    <property type="protein sequence ID" value="VWB66145.1"/>
    <property type="molecule type" value="Genomic_DNA"/>
</dbReference>
<dbReference type="GO" id="GO:0005506">
    <property type="term" value="F:iron ion binding"/>
    <property type="evidence" value="ECO:0007669"/>
    <property type="project" value="InterPro"/>
</dbReference>
<dbReference type="GO" id="GO:0016491">
    <property type="term" value="F:oxidoreductase activity"/>
    <property type="evidence" value="ECO:0007669"/>
    <property type="project" value="UniProtKB-KW"/>
</dbReference>
<dbReference type="Proteomes" id="UP000494172">
    <property type="component" value="Unassembled WGS sequence"/>
</dbReference>
<dbReference type="SUPFAM" id="SSF50022">
    <property type="entry name" value="ISP domain"/>
    <property type="match status" value="1"/>
</dbReference>
<dbReference type="SUPFAM" id="SSF55961">
    <property type="entry name" value="Bet v1-like"/>
    <property type="match status" value="1"/>
</dbReference>
<dbReference type="PROSITE" id="PS00570">
    <property type="entry name" value="RING_HYDROXYL_ALPHA"/>
    <property type="match status" value="1"/>
</dbReference>
<dbReference type="PANTHER" id="PTHR43756">
    <property type="entry name" value="CHOLINE MONOOXYGENASE, CHLOROPLASTIC"/>
    <property type="match status" value="1"/>
</dbReference>
<comment type="cofactor">
    <cofactor evidence="1">
        <name>Fe cation</name>
        <dbReference type="ChEBI" id="CHEBI:24875"/>
    </cofactor>
</comment>
<evidence type="ECO:0000313" key="10">
    <source>
        <dbReference type="EMBL" id="VWB66145.1"/>
    </source>
</evidence>
<evidence type="ECO:0000256" key="5">
    <source>
        <dbReference type="ARBA" id="ARBA00023002"/>
    </source>
</evidence>
<dbReference type="CDD" id="cd08879">
    <property type="entry name" value="RHO_alpha_C_AntDO-like"/>
    <property type="match status" value="1"/>
</dbReference>
<evidence type="ECO:0000256" key="3">
    <source>
        <dbReference type="ARBA" id="ARBA00022714"/>
    </source>
</evidence>
<evidence type="ECO:0000256" key="6">
    <source>
        <dbReference type="ARBA" id="ARBA00023004"/>
    </source>
</evidence>
<dbReference type="PROSITE" id="PS51296">
    <property type="entry name" value="RIESKE"/>
    <property type="match status" value="1"/>
</dbReference>
<dbReference type="Gene3D" id="3.90.380.10">
    <property type="entry name" value="Naphthalene 1,2-dioxygenase Alpha Subunit, Chain A, domain 1"/>
    <property type="match status" value="1"/>
</dbReference>
<keyword evidence="4" id="KW-0479">Metal-binding</keyword>
<dbReference type="CDD" id="cd03469">
    <property type="entry name" value="Rieske_RO_Alpha_N"/>
    <property type="match status" value="1"/>
</dbReference>
<dbReference type="InterPro" id="IPR036922">
    <property type="entry name" value="Rieske_2Fe-2S_sf"/>
</dbReference>
<organism evidence="10 11">
    <name type="scientific">Burkholderia arboris</name>
    <dbReference type="NCBI Taxonomy" id="488730"/>
    <lineage>
        <taxon>Bacteria</taxon>
        <taxon>Pseudomonadati</taxon>
        <taxon>Pseudomonadota</taxon>
        <taxon>Betaproteobacteria</taxon>
        <taxon>Burkholderiales</taxon>
        <taxon>Burkholderiaceae</taxon>
        <taxon>Burkholderia</taxon>
        <taxon>Burkholderia cepacia complex</taxon>
    </lineage>
</organism>
<comment type="caution">
    <text evidence="10">The sequence shown here is derived from an EMBL/GenBank/DDBJ whole genome shotgun (WGS) entry which is preliminary data.</text>
</comment>
<evidence type="ECO:0000313" key="11">
    <source>
        <dbReference type="Proteomes" id="UP000494172"/>
    </source>
</evidence>
<dbReference type="InterPro" id="IPR015881">
    <property type="entry name" value="ARHD_Rieske_2Fe_2S"/>
</dbReference>
<evidence type="ECO:0000256" key="8">
    <source>
        <dbReference type="ARBA" id="ARBA00023027"/>
    </source>
</evidence>
<evidence type="ECO:0000256" key="4">
    <source>
        <dbReference type="ARBA" id="ARBA00022723"/>
    </source>
</evidence>
<accession>A0A9Q9SIP3</accession>
<proteinExistence type="inferred from homology"/>
<evidence type="ECO:0000259" key="9">
    <source>
        <dbReference type="PROSITE" id="PS51296"/>
    </source>
</evidence>
<sequence length="451" mass="50754">MRRDWVLDTAHDAARFRDSFPTTTMSDISYQTIDTRALHGLAQPDRIAPAMYHDPALFEAELDRIFYRTWIWVAHESELPNPGDFITTTIGRQPVIVVRDKTGEINVLQNRCRHRGATVCESHKGNAKGFTCPYHSWSYALDGTLRALPYGDGYEGVCEKRDLPLVKLRAGVYQGLIFASFNDDIESLEDFLGGAKPWIDLFMKQGAGYPIKANGEHKFKFKGNWKIQLENTTDLYHFPVVHKSWMKSIDDETAAAITSFMTSEDAFCRGLGNGHSLAVLMPELIDLDEDDGAPLPERFAPLAAKLAERHSPEAVRRIVRSLMGVGFNLNLFPNLALSMAFFRVLRPIAANETEIRHVALAMDGGPDEANRERLRIHEHFQGPFGFGSPDDAEAWERVQRGAHAGPDVPILVNRGLNRETTAANGEKTAHATDETGMREAYQQWRKMMEQQ</sequence>
<evidence type="ECO:0000256" key="1">
    <source>
        <dbReference type="ARBA" id="ARBA00001962"/>
    </source>
</evidence>